<name>A0A6M3IMK6_9ZZZZ</name>
<evidence type="ECO:0008006" key="5">
    <source>
        <dbReference type="Google" id="ProtNLM"/>
    </source>
</evidence>
<evidence type="ECO:0000313" key="3">
    <source>
        <dbReference type="EMBL" id="QJA81859.1"/>
    </source>
</evidence>
<dbReference type="AlphaFoldDB" id="A0A6M3IMK6"/>
<accession>A0A6M3IMK6</accession>
<feature type="region of interest" description="Disordered" evidence="1">
    <location>
        <begin position="1"/>
        <end position="24"/>
    </location>
</feature>
<evidence type="ECO:0000256" key="1">
    <source>
        <dbReference type="SAM" id="MobiDB-lite"/>
    </source>
</evidence>
<gene>
    <name evidence="3" type="ORF">MM415A00479_0018</name>
    <name evidence="2" type="ORF">MM415B01443_0011</name>
    <name evidence="4" type="ORF">TM448B01123_0009</name>
</gene>
<dbReference type="EMBL" id="MT142472">
    <property type="protein sequence ID" value="QJA81859.1"/>
    <property type="molecule type" value="Genomic_DNA"/>
</dbReference>
<sequence>MSRFELITPGKPGETEETPSGSPAWKQALKTAGIIGGSMALMPGAGIAGVLELLPRVSTDPEKPLIESGSLQKAGDVIREVMETPGKLLIKTPEEAETVEKVGGVLSWPFEKSAEGLALIGEHGLQPLAKKIIGQEIPYLDPVLRTTGEAALAFGAGGKAIKGLKKVARGAGARSLEATRMAAEAKHGRFATVPERIAADVSPEGKPLLPPETRYLQEKMKERISAGQEIAPETIEPAGPQPALEGTTLYSGIPLHKAGDIWSKTVGTAVWDKAIMQGIPKVLEKIPGGKSVNRALLYKYRGDLPKTETYIKGMDEAKRFQSIGRAYAIDLGKRLQDFPEDAQLRMGEFIRGEKQNLVGKELEVATEAKQVLYDLGKQAVDTGLLSEEVFFKNAGRYMPRLYESKEYQGLLTKYGIAKPNRLDLTRFKKRQDIPKDIRKDMGEILTPGYPVAKGITQLTHDIELARWFNGIAENPEWSILKGVEGPIPGGFKQLGENKKLGNLSEAYVHPEIYTDLNEAVRIYTTPEKVRRKSLGAWKFGKVILSPKTHVRNMVSNSVLAHLGGLPMYEQPIYLTKAAKAMRAKGDYWRAAKEEGLLTSTFTNAELRELFDRVEGQMTGIKAGSIPDRIGVIGDVWDKAKIAGNKAAKLYEAEEQWFKMAKYIHNVERKNMTPMAAAADAEKWLFNYSKVTKFQESYRSKWYGAPFATFTFKALPRIAEAAIKTPWRFVLPGAIIYQLERSAMDMFKDDPEQFKAKKHMRPEWMKGTFLGIPNFARVPITDDSGREYYLNLEYVFPWGDIAESGGKFGIPGALMPMSQPFVKEAWEQTSNYDLFWNEPIVKEEDLVGKTKVDQLKTELKQRAGHAFKTFAPTPAIDIQKGIAAIQDKPDYRGRERPVETVAADVLTGFKMYPVDYADEMVKRVRKLDPKRGYLAVKIRSDIKKLAAKKKAIEKVGKNADHETELINEKLDQLISMGKELTEETGIFKKITENQTPQSEIKSREHEFVIVPENKTTPQDTQLDIKHNEQPLAETKKEMDPQTLSGFKIESQVRIADTGKIVHVTEDAHEAYQRATTKKDILSEFLDCIG</sequence>
<dbReference type="EMBL" id="MT141327">
    <property type="protein sequence ID" value="QJA58515.1"/>
    <property type="molecule type" value="Genomic_DNA"/>
</dbReference>
<proteinExistence type="predicted"/>
<dbReference type="EMBL" id="MT144707">
    <property type="protein sequence ID" value="QJH97923.1"/>
    <property type="molecule type" value="Genomic_DNA"/>
</dbReference>
<organism evidence="2">
    <name type="scientific">viral metagenome</name>
    <dbReference type="NCBI Taxonomy" id="1070528"/>
    <lineage>
        <taxon>unclassified sequences</taxon>
        <taxon>metagenomes</taxon>
        <taxon>organismal metagenomes</taxon>
    </lineage>
</organism>
<reference evidence="2" key="1">
    <citation type="submission" date="2020-03" db="EMBL/GenBank/DDBJ databases">
        <title>The deep terrestrial virosphere.</title>
        <authorList>
            <person name="Holmfeldt K."/>
            <person name="Nilsson E."/>
            <person name="Simone D."/>
            <person name="Lopez-Fernandez M."/>
            <person name="Wu X."/>
            <person name="de Brujin I."/>
            <person name="Lundin D."/>
            <person name="Andersson A."/>
            <person name="Bertilsson S."/>
            <person name="Dopson M."/>
        </authorList>
    </citation>
    <scope>NUCLEOTIDE SEQUENCE</scope>
    <source>
        <strain evidence="3">MM415A00479</strain>
        <strain evidence="2">MM415B01443</strain>
        <strain evidence="4">TM448B01123</strain>
    </source>
</reference>
<evidence type="ECO:0000313" key="4">
    <source>
        <dbReference type="EMBL" id="QJH97923.1"/>
    </source>
</evidence>
<evidence type="ECO:0000313" key="2">
    <source>
        <dbReference type="EMBL" id="QJA58515.1"/>
    </source>
</evidence>
<protein>
    <recommendedName>
        <fullName evidence="5">Large polyvalent protein associated domain-containing protein</fullName>
    </recommendedName>
</protein>